<dbReference type="InterPro" id="IPR001752">
    <property type="entry name" value="Kinesin_motor_dom"/>
</dbReference>
<comment type="caution">
    <text evidence="7">The sequence shown here is derived from an EMBL/GenBank/DDBJ whole genome shotgun (WGS) entry which is preliminary data.</text>
</comment>
<dbReference type="InterPro" id="IPR027640">
    <property type="entry name" value="Kinesin-like_fam"/>
</dbReference>
<dbReference type="GO" id="GO:0051231">
    <property type="term" value="P:spindle elongation"/>
    <property type="evidence" value="ECO:0007669"/>
    <property type="project" value="TreeGrafter"/>
</dbReference>
<keyword evidence="3 4" id="KW-0505">Motor protein</keyword>
<dbReference type="GO" id="GO:0005874">
    <property type="term" value="C:microtubule"/>
    <property type="evidence" value="ECO:0007669"/>
    <property type="project" value="UniProtKB-KW"/>
</dbReference>
<accession>A0A8J5Y114</accession>
<dbReference type="EMBL" id="JAGTXO010000002">
    <property type="protein sequence ID" value="KAG8469369.1"/>
    <property type="molecule type" value="Genomic_DNA"/>
</dbReference>
<organism evidence="7 8">
    <name type="scientific">Diacronema lutheri</name>
    <name type="common">Unicellular marine alga</name>
    <name type="synonym">Monochrysis lutheri</name>
    <dbReference type="NCBI Taxonomy" id="2081491"/>
    <lineage>
        <taxon>Eukaryota</taxon>
        <taxon>Haptista</taxon>
        <taxon>Haptophyta</taxon>
        <taxon>Pavlovophyceae</taxon>
        <taxon>Pavlovales</taxon>
        <taxon>Pavlovaceae</taxon>
        <taxon>Diacronema</taxon>
    </lineage>
</organism>
<feature type="binding site" evidence="3">
    <location>
        <begin position="177"/>
        <end position="184"/>
    </location>
    <ligand>
        <name>ATP</name>
        <dbReference type="ChEBI" id="CHEBI:30616"/>
    </ligand>
</feature>
<dbReference type="GO" id="GO:0007018">
    <property type="term" value="P:microtubule-based movement"/>
    <property type="evidence" value="ECO:0007669"/>
    <property type="project" value="InterPro"/>
</dbReference>
<dbReference type="GO" id="GO:0005875">
    <property type="term" value="C:microtubule associated complex"/>
    <property type="evidence" value="ECO:0007669"/>
    <property type="project" value="TreeGrafter"/>
</dbReference>
<evidence type="ECO:0000259" key="6">
    <source>
        <dbReference type="PROSITE" id="PS50067"/>
    </source>
</evidence>
<proteinExistence type="inferred from homology"/>
<dbReference type="GO" id="GO:0005524">
    <property type="term" value="F:ATP binding"/>
    <property type="evidence" value="ECO:0007669"/>
    <property type="project" value="UniProtKB-UniRule"/>
</dbReference>
<feature type="compositionally biased region" description="Basic residues" evidence="5">
    <location>
        <begin position="518"/>
        <end position="527"/>
    </location>
</feature>
<dbReference type="PROSITE" id="PS50067">
    <property type="entry name" value="KINESIN_MOTOR_2"/>
    <property type="match status" value="1"/>
</dbReference>
<keyword evidence="2 3" id="KW-0067">ATP-binding</keyword>
<dbReference type="GO" id="GO:0007052">
    <property type="term" value="P:mitotic spindle organization"/>
    <property type="evidence" value="ECO:0007669"/>
    <property type="project" value="TreeGrafter"/>
</dbReference>
<evidence type="ECO:0000256" key="2">
    <source>
        <dbReference type="ARBA" id="ARBA00022840"/>
    </source>
</evidence>
<evidence type="ECO:0000256" key="3">
    <source>
        <dbReference type="PROSITE-ProRule" id="PRU00283"/>
    </source>
</evidence>
<dbReference type="AlphaFoldDB" id="A0A8J5Y114"/>
<keyword evidence="4" id="KW-0493">Microtubule</keyword>
<evidence type="ECO:0000313" key="8">
    <source>
        <dbReference type="Proteomes" id="UP000751190"/>
    </source>
</evidence>
<evidence type="ECO:0000256" key="1">
    <source>
        <dbReference type="ARBA" id="ARBA00022741"/>
    </source>
</evidence>
<dbReference type="PRINTS" id="PR00380">
    <property type="entry name" value="KINESINHEAVY"/>
</dbReference>
<feature type="compositionally biased region" description="Basic and acidic residues" evidence="5">
    <location>
        <begin position="1"/>
        <end position="10"/>
    </location>
</feature>
<keyword evidence="8" id="KW-1185">Reference proteome</keyword>
<dbReference type="InterPro" id="IPR027417">
    <property type="entry name" value="P-loop_NTPase"/>
</dbReference>
<feature type="region of interest" description="Disordered" evidence="5">
    <location>
        <begin position="518"/>
        <end position="546"/>
    </location>
</feature>
<evidence type="ECO:0000256" key="4">
    <source>
        <dbReference type="RuleBase" id="RU000394"/>
    </source>
</evidence>
<name>A0A8J5Y114_DIALT</name>
<comment type="similarity">
    <text evidence="3 4">Belongs to the TRAFAC class myosin-kinesin ATPase superfamily. Kinesin family.</text>
</comment>
<sequence>MGDEVRRSDGGGKAGSEFTLITSENKGTLRDPPPHASVEPDGPTLVAKAAAKRAELLAEAAAPSVPAAQATAVQVVCRARPLLESERERIGERIEGATAASHAQYDYEAVVCRGREVFCLHEERSIGVPTGNVAAAQYELHGAFGGECSTGEIYAQCVEPLVHLALRGGLATVIACGQTGSGKTYTMAALQALAAAQLLEQGGNATLWVSFLENRGDKCFDLLDDSAPVALRDDGSGLVHAAGLSCVRARTAAEFARRLAEANGRRRTAATASNEQSSRSHAICTLRLGGPEGVVDGNGEGAPLGGRVQLVDLAGSERREDAVAHDAARLAEMREINASLGTLKECIRALLRRATTEPSAHVPYRDAKLTMLLRGAFEGARGAPEEARDDGATAADGGSDGSARSAVCLIAHVAPLRSQAKHTANTLDYAAQMLLATMAERQRAQFDEVEKWSGKKLVAWVAQLDGGAYAHCAHAFARSSGKALTVEYLPDVAQWVLAAGGTEEDAARIYNTFRELHKKAKAAKRRQQPQGAGQPPSSRPTASQPM</sequence>
<feature type="region of interest" description="Disordered" evidence="5">
    <location>
        <begin position="1"/>
        <end position="42"/>
    </location>
</feature>
<dbReference type="PANTHER" id="PTHR47969:SF9">
    <property type="entry name" value="KINESIN-LIKE PROTEIN"/>
    <property type="match status" value="1"/>
</dbReference>
<dbReference type="GO" id="GO:0008017">
    <property type="term" value="F:microtubule binding"/>
    <property type="evidence" value="ECO:0007669"/>
    <property type="project" value="InterPro"/>
</dbReference>
<reference evidence="7" key="1">
    <citation type="submission" date="2021-05" db="EMBL/GenBank/DDBJ databases">
        <title>The genome of the haptophyte Pavlova lutheri (Diacronema luteri, Pavlovales) - a model for lipid biosynthesis in eukaryotic algae.</title>
        <authorList>
            <person name="Hulatt C.J."/>
            <person name="Posewitz M.C."/>
        </authorList>
    </citation>
    <scope>NUCLEOTIDE SEQUENCE</scope>
    <source>
        <strain evidence="7">NIVA-4/92</strain>
    </source>
</reference>
<dbReference type="InterPro" id="IPR036961">
    <property type="entry name" value="Kinesin_motor_dom_sf"/>
</dbReference>
<dbReference type="OrthoDB" id="3176171at2759"/>
<protein>
    <recommendedName>
        <fullName evidence="4">Kinesin-like protein</fullName>
    </recommendedName>
</protein>
<dbReference type="Gene3D" id="3.40.850.10">
    <property type="entry name" value="Kinesin motor domain"/>
    <property type="match status" value="1"/>
</dbReference>
<evidence type="ECO:0000313" key="7">
    <source>
        <dbReference type="EMBL" id="KAG8469369.1"/>
    </source>
</evidence>
<dbReference type="SUPFAM" id="SSF52540">
    <property type="entry name" value="P-loop containing nucleoside triphosphate hydrolases"/>
    <property type="match status" value="1"/>
</dbReference>
<dbReference type="PANTHER" id="PTHR47969">
    <property type="entry name" value="CHROMOSOME-ASSOCIATED KINESIN KIF4A-RELATED"/>
    <property type="match status" value="1"/>
</dbReference>
<keyword evidence="1 3" id="KW-0547">Nucleotide-binding</keyword>
<dbReference type="SMART" id="SM00129">
    <property type="entry name" value="KISc"/>
    <property type="match status" value="1"/>
</dbReference>
<dbReference type="InterPro" id="IPR019821">
    <property type="entry name" value="Kinesin_motor_CS"/>
</dbReference>
<dbReference type="GO" id="GO:0003777">
    <property type="term" value="F:microtubule motor activity"/>
    <property type="evidence" value="ECO:0007669"/>
    <property type="project" value="InterPro"/>
</dbReference>
<evidence type="ECO:0000256" key="5">
    <source>
        <dbReference type="SAM" id="MobiDB-lite"/>
    </source>
</evidence>
<dbReference type="OMA" id="ARIYNTF"/>
<gene>
    <name evidence="7" type="ORF">KFE25_005824</name>
</gene>
<feature type="domain" description="Kinesin motor" evidence="6">
    <location>
        <begin position="72"/>
        <end position="436"/>
    </location>
</feature>
<dbReference type="PROSITE" id="PS00411">
    <property type="entry name" value="KINESIN_MOTOR_1"/>
    <property type="match status" value="1"/>
</dbReference>
<dbReference type="Pfam" id="PF00225">
    <property type="entry name" value="Kinesin"/>
    <property type="match status" value="1"/>
</dbReference>
<feature type="compositionally biased region" description="Low complexity" evidence="5">
    <location>
        <begin position="528"/>
        <end position="540"/>
    </location>
</feature>
<dbReference type="Proteomes" id="UP000751190">
    <property type="component" value="Unassembled WGS sequence"/>
</dbReference>